<dbReference type="EMBL" id="CAKOGP040001980">
    <property type="protein sequence ID" value="CAJ1958474.1"/>
    <property type="molecule type" value="Genomic_DNA"/>
</dbReference>
<dbReference type="PANTHER" id="PTHR22600">
    <property type="entry name" value="BETA-HEXOSAMINIDASE"/>
    <property type="match status" value="1"/>
</dbReference>
<dbReference type="Gene3D" id="3.20.20.80">
    <property type="entry name" value="Glycosidases"/>
    <property type="match status" value="1"/>
</dbReference>
<evidence type="ECO:0000256" key="4">
    <source>
        <dbReference type="ARBA" id="ARBA00022801"/>
    </source>
</evidence>
<dbReference type="SUPFAM" id="SSF55545">
    <property type="entry name" value="beta-N-acetylhexosaminidase-like domain"/>
    <property type="match status" value="1"/>
</dbReference>
<evidence type="ECO:0000256" key="5">
    <source>
        <dbReference type="ARBA" id="ARBA00023180"/>
    </source>
</evidence>
<dbReference type="GO" id="GO:0005764">
    <property type="term" value="C:lysosome"/>
    <property type="evidence" value="ECO:0007669"/>
    <property type="project" value="TreeGrafter"/>
</dbReference>
<dbReference type="Pfam" id="PF14845">
    <property type="entry name" value="Glycohydro_20b2"/>
    <property type="match status" value="1"/>
</dbReference>
<evidence type="ECO:0000259" key="9">
    <source>
        <dbReference type="Pfam" id="PF00728"/>
    </source>
</evidence>
<gene>
    <name evidence="11" type="ORF">CYCCA115_LOCUS17194</name>
</gene>
<dbReference type="GO" id="GO:0005975">
    <property type="term" value="P:carbohydrate metabolic process"/>
    <property type="evidence" value="ECO:0007669"/>
    <property type="project" value="InterPro"/>
</dbReference>
<evidence type="ECO:0000256" key="1">
    <source>
        <dbReference type="ARBA" id="ARBA00001231"/>
    </source>
</evidence>
<dbReference type="PIRSF" id="PIRSF001093">
    <property type="entry name" value="B-hxosamndse_ab_euk"/>
    <property type="match status" value="1"/>
</dbReference>
<keyword evidence="3" id="KW-0732">Signal</keyword>
<dbReference type="GO" id="GO:0006689">
    <property type="term" value="P:ganglioside catabolic process"/>
    <property type="evidence" value="ECO:0007669"/>
    <property type="project" value="TreeGrafter"/>
</dbReference>
<dbReference type="InterPro" id="IPR029019">
    <property type="entry name" value="HEX_eukaryotic_N"/>
</dbReference>
<dbReference type="SUPFAM" id="SSF51445">
    <property type="entry name" value="(Trans)glycosidases"/>
    <property type="match status" value="1"/>
</dbReference>
<dbReference type="InterPro" id="IPR029018">
    <property type="entry name" value="Hex-like_dom2"/>
</dbReference>
<comment type="similarity">
    <text evidence="2 7">Belongs to the glycosyl hydrolase 20 family.</text>
</comment>
<dbReference type="Pfam" id="PF00728">
    <property type="entry name" value="Glyco_hydro_20"/>
    <property type="match status" value="1"/>
</dbReference>
<keyword evidence="12" id="KW-1185">Reference proteome</keyword>
<evidence type="ECO:0000256" key="7">
    <source>
        <dbReference type="PIRNR" id="PIRNR001093"/>
    </source>
</evidence>
<dbReference type="CDD" id="cd06562">
    <property type="entry name" value="GH20_HexA_HexB-like"/>
    <property type="match status" value="1"/>
</dbReference>
<dbReference type="Gene3D" id="3.30.379.10">
    <property type="entry name" value="Chitobiase/beta-hexosaminidase domain 2-like"/>
    <property type="match status" value="1"/>
</dbReference>
<keyword evidence="4 7" id="KW-0378">Hydrolase</keyword>
<comment type="caution">
    <text evidence="11">The sequence shown here is derived from an EMBL/GenBank/DDBJ whole genome shotgun (WGS) entry which is preliminary data.</text>
</comment>
<evidence type="ECO:0000256" key="6">
    <source>
        <dbReference type="ARBA" id="ARBA00023295"/>
    </source>
</evidence>
<dbReference type="AlphaFoldDB" id="A0AAD2PVZ5"/>
<dbReference type="FunFam" id="3.20.20.80:FF:000063">
    <property type="entry name" value="Beta-hexosaminidase"/>
    <property type="match status" value="1"/>
</dbReference>
<name>A0AAD2PVZ5_9STRA</name>
<evidence type="ECO:0000313" key="11">
    <source>
        <dbReference type="EMBL" id="CAJ1958474.1"/>
    </source>
</evidence>
<dbReference type="EC" id="3.2.1.52" evidence="7"/>
<keyword evidence="6 7" id="KW-0326">Glycosidase</keyword>
<evidence type="ECO:0000256" key="8">
    <source>
        <dbReference type="PIRSR" id="PIRSR001093-1"/>
    </source>
</evidence>
<evidence type="ECO:0000313" key="12">
    <source>
        <dbReference type="Proteomes" id="UP001295423"/>
    </source>
</evidence>
<dbReference type="PANTHER" id="PTHR22600:SF21">
    <property type="entry name" value="BETA-HEXOSAMINIDASE A"/>
    <property type="match status" value="1"/>
</dbReference>
<accession>A0AAD2PVZ5</accession>
<dbReference type="GO" id="GO:0016020">
    <property type="term" value="C:membrane"/>
    <property type="evidence" value="ECO:0007669"/>
    <property type="project" value="TreeGrafter"/>
</dbReference>
<comment type="catalytic activity">
    <reaction evidence="1 7">
        <text>Hydrolysis of terminal non-reducing N-acetyl-D-hexosamine residues in N-acetyl-beta-D-hexosaminides.</text>
        <dbReference type="EC" id="3.2.1.52"/>
    </reaction>
</comment>
<sequence>MGVVNASSIKLVCFGQDTIIIDAAIHRFHGRLSRLPNYATDYKINPMNHTLQAIETIEVHISSDDVKLTHSVNESYTISINEYSSLVVIESENVFGALYALETLGQLLEFGWLDGEGDDAVYVIRNIPIGIEDFPRYEYRGLLIDTSRHFLPLDLILANLDAMLMNKINVLHWHMTDSQSFPYLIESMPELAVKGAYHPKMVYTRKDIQRVIHEAYLRGIRVIPEVDMPGHTQSIAASRPDLMSCCPHPSDPLDPTNPKVYDFIRDIYQDLRNVFVDDFVHVGGDEVDLSCWDNSKDIVHWRQQHNISSSVGLFELFETQLLEIVEKVGRTPIVWQEVFNLNLTLTATTIIDVWKGFDTKTMSDATRRGFKVILSGCWYLDHLTLDWQNFYSCNPSNFTGRTDLLLGGHASMWGEHVDASNFISRIYPRVSAMAERLWTGDISIAKENVRQRISDFRCRMVQQGFAAQPIGPGFCAHEVPYQSCKTGDRIPSTTLQLEL</sequence>
<feature type="domain" description="Glycoside hydrolase family 20 catalytic" evidence="9">
    <location>
        <begin position="137"/>
        <end position="440"/>
    </location>
</feature>
<protein>
    <recommendedName>
        <fullName evidence="7">Beta-hexosaminidase</fullName>
        <ecNumber evidence="7">3.2.1.52</ecNumber>
    </recommendedName>
</protein>
<dbReference type="InterPro" id="IPR017853">
    <property type="entry name" value="GH"/>
</dbReference>
<evidence type="ECO:0000259" key="10">
    <source>
        <dbReference type="Pfam" id="PF14845"/>
    </source>
</evidence>
<dbReference type="GO" id="GO:0004563">
    <property type="term" value="F:beta-N-acetylhexosaminidase activity"/>
    <property type="evidence" value="ECO:0007669"/>
    <property type="project" value="UniProtKB-EC"/>
</dbReference>
<feature type="domain" description="Beta-hexosaminidase eukaryotic type N-terminal" evidence="10">
    <location>
        <begin position="20"/>
        <end position="107"/>
    </location>
</feature>
<proteinExistence type="inferred from homology"/>
<dbReference type="GO" id="GO:0030203">
    <property type="term" value="P:glycosaminoglycan metabolic process"/>
    <property type="evidence" value="ECO:0007669"/>
    <property type="project" value="TreeGrafter"/>
</dbReference>
<dbReference type="InterPro" id="IPR015883">
    <property type="entry name" value="Glyco_hydro_20_cat"/>
</dbReference>
<organism evidence="11 12">
    <name type="scientific">Cylindrotheca closterium</name>
    <dbReference type="NCBI Taxonomy" id="2856"/>
    <lineage>
        <taxon>Eukaryota</taxon>
        <taxon>Sar</taxon>
        <taxon>Stramenopiles</taxon>
        <taxon>Ochrophyta</taxon>
        <taxon>Bacillariophyta</taxon>
        <taxon>Bacillariophyceae</taxon>
        <taxon>Bacillariophycidae</taxon>
        <taxon>Bacillariales</taxon>
        <taxon>Bacillariaceae</taxon>
        <taxon>Cylindrotheca</taxon>
    </lineage>
</organism>
<evidence type="ECO:0000256" key="2">
    <source>
        <dbReference type="ARBA" id="ARBA00006285"/>
    </source>
</evidence>
<dbReference type="InterPro" id="IPR025705">
    <property type="entry name" value="Beta_hexosaminidase_sua/sub"/>
</dbReference>
<keyword evidence="5" id="KW-0325">Glycoprotein</keyword>
<evidence type="ECO:0000256" key="3">
    <source>
        <dbReference type="ARBA" id="ARBA00022729"/>
    </source>
</evidence>
<dbReference type="PRINTS" id="PR00738">
    <property type="entry name" value="GLHYDRLASE20"/>
</dbReference>
<reference evidence="11" key="1">
    <citation type="submission" date="2023-08" db="EMBL/GenBank/DDBJ databases">
        <authorList>
            <person name="Audoor S."/>
            <person name="Bilcke G."/>
        </authorList>
    </citation>
    <scope>NUCLEOTIDE SEQUENCE</scope>
</reference>
<dbReference type="Proteomes" id="UP001295423">
    <property type="component" value="Unassembled WGS sequence"/>
</dbReference>
<feature type="active site" description="Proton donor" evidence="8">
    <location>
        <position position="286"/>
    </location>
</feature>